<accession>A0ABN0VDN7</accession>
<proteinExistence type="predicted"/>
<reference evidence="1 2" key="1">
    <citation type="journal article" date="2019" name="Int. J. Syst. Evol. Microbiol.">
        <title>The Global Catalogue of Microorganisms (GCM) 10K type strain sequencing project: providing services to taxonomists for standard genome sequencing and annotation.</title>
        <authorList>
            <consortium name="The Broad Institute Genomics Platform"/>
            <consortium name="The Broad Institute Genome Sequencing Center for Infectious Disease"/>
            <person name="Wu L."/>
            <person name="Ma J."/>
        </authorList>
    </citation>
    <scope>NUCLEOTIDE SEQUENCE [LARGE SCALE GENOMIC DNA]</scope>
    <source>
        <strain evidence="1 2">JCM 4505</strain>
    </source>
</reference>
<sequence length="127" mass="13881">MNIPGPSARRRMLIEAVVVVAATATAQVAWLEKDDVPPDEIAAGFDDAFRLAGQLVEDRQLNPAVLPRLQMIDEVFSEMGKAAGVDRWTREALSTDAGWDRARRLAREVLTAEGEGDAPLPDICVIR</sequence>
<evidence type="ECO:0000313" key="1">
    <source>
        <dbReference type="EMBL" id="GAA0291062.1"/>
    </source>
</evidence>
<name>A0ABN0VDN7_9ACTN</name>
<organism evidence="1 2">
    <name type="scientific">Streptomyces polychromogenes</name>
    <dbReference type="NCBI Taxonomy" id="67342"/>
    <lineage>
        <taxon>Bacteria</taxon>
        <taxon>Bacillati</taxon>
        <taxon>Actinomycetota</taxon>
        <taxon>Actinomycetes</taxon>
        <taxon>Kitasatosporales</taxon>
        <taxon>Streptomycetaceae</taxon>
        <taxon>Streptomyces</taxon>
    </lineage>
</organism>
<keyword evidence="2" id="KW-1185">Reference proteome</keyword>
<protein>
    <submittedName>
        <fullName evidence="1">Uncharacterized protein</fullName>
    </submittedName>
</protein>
<dbReference type="EMBL" id="BAAABV010000015">
    <property type="protein sequence ID" value="GAA0291062.1"/>
    <property type="molecule type" value="Genomic_DNA"/>
</dbReference>
<gene>
    <name evidence="1" type="ORF">GCM10010302_32020</name>
</gene>
<dbReference type="RefSeq" id="WP_344158826.1">
    <property type="nucleotide sequence ID" value="NZ_BAAABV010000015.1"/>
</dbReference>
<dbReference type="Proteomes" id="UP001501867">
    <property type="component" value="Unassembled WGS sequence"/>
</dbReference>
<comment type="caution">
    <text evidence="1">The sequence shown here is derived from an EMBL/GenBank/DDBJ whole genome shotgun (WGS) entry which is preliminary data.</text>
</comment>
<evidence type="ECO:0000313" key="2">
    <source>
        <dbReference type="Proteomes" id="UP001501867"/>
    </source>
</evidence>